<comment type="caution">
    <text evidence="1">The sequence shown here is derived from an EMBL/GenBank/DDBJ whole genome shotgun (WGS) entry which is preliminary data.</text>
</comment>
<evidence type="ECO:0000313" key="1">
    <source>
        <dbReference type="EMBL" id="MBO8407124.1"/>
    </source>
</evidence>
<dbReference type="EMBL" id="JADINE010000023">
    <property type="protein sequence ID" value="MBO8407124.1"/>
    <property type="molecule type" value="Genomic_DNA"/>
</dbReference>
<protein>
    <submittedName>
        <fullName evidence="1">Uncharacterized protein</fullName>
    </submittedName>
</protein>
<organism evidence="1 2">
    <name type="scientific">Candidatus Enterousia excrementavium</name>
    <dbReference type="NCBI Taxonomy" id="2840789"/>
    <lineage>
        <taxon>Bacteria</taxon>
        <taxon>Pseudomonadati</taxon>
        <taxon>Pseudomonadota</taxon>
        <taxon>Alphaproteobacteria</taxon>
        <taxon>Candidatus Enterousia</taxon>
    </lineage>
</organism>
<dbReference type="AlphaFoldDB" id="A0A940DEQ3"/>
<accession>A0A940DEQ3</accession>
<proteinExistence type="predicted"/>
<name>A0A940DEQ3_9PROT</name>
<dbReference type="Proteomes" id="UP000721442">
    <property type="component" value="Unassembled WGS sequence"/>
</dbReference>
<sequence>MTDTLFYFLFTIIPTRYISVHNSPTESIYSFEYIDENGDLTVFELYSLYSHTDQKNSYVRYEFYVDEELVATATRAVFDKKAAKPTSRTRRVTLAEKLETLITMCSQKVIQQEFESHTRHMLKSFVNTSNQKVN</sequence>
<reference evidence="1" key="2">
    <citation type="journal article" date="2021" name="PeerJ">
        <title>Extensive microbial diversity within the chicken gut microbiome revealed by metagenomics and culture.</title>
        <authorList>
            <person name="Gilroy R."/>
            <person name="Ravi A."/>
            <person name="Getino M."/>
            <person name="Pursley I."/>
            <person name="Horton D.L."/>
            <person name="Alikhan N.F."/>
            <person name="Baker D."/>
            <person name="Gharbi K."/>
            <person name="Hall N."/>
            <person name="Watson M."/>
            <person name="Adriaenssens E.M."/>
            <person name="Foster-Nyarko E."/>
            <person name="Jarju S."/>
            <person name="Secka A."/>
            <person name="Antonio M."/>
            <person name="Oren A."/>
            <person name="Chaudhuri R.R."/>
            <person name="La Ragione R."/>
            <person name="Hildebrand F."/>
            <person name="Pallen M.J."/>
        </authorList>
    </citation>
    <scope>NUCLEOTIDE SEQUENCE</scope>
    <source>
        <strain evidence="1">B1-16210</strain>
    </source>
</reference>
<gene>
    <name evidence="1" type="ORF">IAC77_01525</name>
</gene>
<evidence type="ECO:0000313" key="2">
    <source>
        <dbReference type="Proteomes" id="UP000721442"/>
    </source>
</evidence>
<reference evidence="1" key="1">
    <citation type="submission" date="2020-10" db="EMBL/GenBank/DDBJ databases">
        <authorList>
            <person name="Gilroy R."/>
        </authorList>
    </citation>
    <scope>NUCLEOTIDE SEQUENCE</scope>
    <source>
        <strain evidence="1">B1-16210</strain>
    </source>
</reference>